<dbReference type="GeneID" id="19461579"/>
<protein>
    <submittedName>
        <fullName evidence="2">Uncharacterized protein</fullName>
    </submittedName>
</protein>
<feature type="compositionally biased region" description="Pro residues" evidence="1">
    <location>
        <begin position="179"/>
        <end position="188"/>
    </location>
</feature>
<gene>
    <name evidence="2" type="ORF">GLAREA_02522</name>
</gene>
<feature type="region of interest" description="Disordered" evidence="1">
    <location>
        <begin position="94"/>
        <end position="268"/>
    </location>
</feature>
<dbReference type="HOGENOM" id="CLU_1124849_0_0_1"/>
<dbReference type="EMBL" id="KE145370">
    <property type="protein sequence ID" value="EPE26609.1"/>
    <property type="molecule type" value="Genomic_DNA"/>
</dbReference>
<feature type="compositionally biased region" description="Polar residues" evidence="1">
    <location>
        <begin position="164"/>
        <end position="175"/>
    </location>
</feature>
<keyword evidence="3" id="KW-1185">Reference proteome</keyword>
<name>S3CN28_GLAL2</name>
<feature type="compositionally biased region" description="Polar residues" evidence="1">
    <location>
        <begin position="207"/>
        <end position="228"/>
    </location>
</feature>
<dbReference type="AlphaFoldDB" id="S3CN28"/>
<proteinExistence type="predicted"/>
<feature type="compositionally biased region" description="Polar residues" evidence="1">
    <location>
        <begin position="49"/>
        <end position="67"/>
    </location>
</feature>
<dbReference type="RefSeq" id="XP_008085799.1">
    <property type="nucleotide sequence ID" value="XM_008087608.1"/>
</dbReference>
<evidence type="ECO:0000313" key="2">
    <source>
        <dbReference type="EMBL" id="EPE26609.1"/>
    </source>
</evidence>
<feature type="compositionally biased region" description="Basic residues" evidence="1">
    <location>
        <begin position="1"/>
        <end position="10"/>
    </location>
</feature>
<evidence type="ECO:0000313" key="3">
    <source>
        <dbReference type="Proteomes" id="UP000016922"/>
    </source>
</evidence>
<sequence>MSSSKPKKVHYSSSAKGGKSSSGHKHRDSRDSGVGSSSASDRASLGTSPNESPFNSQEIYTQRHNPSALNEALDAANEEIRMLRAEKAQLEDLLAESNRENRALKKERNKLEDDKTYLKNELKQEEKLNDRLKSRRSSPSNADANTIANSSAPRTNERPPLTNPRPTSRRFSSSGGAPPLAPQPPPNNTNPFTPLNERPGAFAKQPPQVSYSASITPSTVSYTPSSMAYTPVPQSPVYTTVAHRPNPKRNSQQERLYPNDGKYHPYPV</sequence>
<dbReference type="OrthoDB" id="3565178at2759"/>
<feature type="compositionally biased region" description="Low complexity" evidence="1">
    <location>
        <begin position="32"/>
        <end position="48"/>
    </location>
</feature>
<accession>S3CN28</accession>
<dbReference type="KEGG" id="glz:GLAREA_02522"/>
<dbReference type="Proteomes" id="UP000016922">
    <property type="component" value="Unassembled WGS sequence"/>
</dbReference>
<dbReference type="OMA" id="GATQESH"/>
<feature type="region of interest" description="Disordered" evidence="1">
    <location>
        <begin position="1"/>
        <end position="68"/>
    </location>
</feature>
<feature type="compositionally biased region" description="Polar residues" evidence="1">
    <location>
        <begin position="137"/>
        <end position="154"/>
    </location>
</feature>
<reference evidence="2 3" key="1">
    <citation type="journal article" date="2013" name="BMC Genomics">
        <title>Genomics-driven discovery of the pneumocandin biosynthetic gene cluster in the fungus Glarea lozoyensis.</title>
        <authorList>
            <person name="Chen L."/>
            <person name="Yue Q."/>
            <person name="Zhang X."/>
            <person name="Xiang M."/>
            <person name="Wang C."/>
            <person name="Li S."/>
            <person name="Che Y."/>
            <person name="Ortiz-Lopez F.J."/>
            <person name="Bills G.F."/>
            <person name="Liu X."/>
            <person name="An Z."/>
        </authorList>
    </citation>
    <scope>NUCLEOTIDE SEQUENCE [LARGE SCALE GENOMIC DNA]</scope>
    <source>
        <strain evidence="3">ATCC 20868 / MF5171</strain>
    </source>
</reference>
<feature type="compositionally biased region" description="Basic and acidic residues" evidence="1">
    <location>
        <begin position="97"/>
        <end position="132"/>
    </location>
</feature>
<evidence type="ECO:0000256" key="1">
    <source>
        <dbReference type="SAM" id="MobiDB-lite"/>
    </source>
</evidence>
<organism evidence="2 3">
    <name type="scientific">Glarea lozoyensis (strain ATCC 20868 / MF5171)</name>
    <dbReference type="NCBI Taxonomy" id="1116229"/>
    <lineage>
        <taxon>Eukaryota</taxon>
        <taxon>Fungi</taxon>
        <taxon>Dikarya</taxon>
        <taxon>Ascomycota</taxon>
        <taxon>Pezizomycotina</taxon>
        <taxon>Leotiomycetes</taxon>
        <taxon>Helotiales</taxon>
        <taxon>Helotiaceae</taxon>
        <taxon>Glarea</taxon>
    </lineage>
</organism>
<feature type="compositionally biased region" description="Low complexity" evidence="1">
    <location>
        <begin position="12"/>
        <end position="21"/>
    </location>
</feature>